<evidence type="ECO:0000256" key="4">
    <source>
        <dbReference type="ARBA" id="ARBA00022840"/>
    </source>
</evidence>
<evidence type="ECO:0000313" key="8">
    <source>
        <dbReference type="Proteomes" id="UP000236732"/>
    </source>
</evidence>
<dbReference type="OrthoDB" id="5179231at2"/>
<dbReference type="Pfam" id="PF00005">
    <property type="entry name" value="ABC_tran"/>
    <property type="match status" value="1"/>
</dbReference>
<accession>A0A1H6EVT4</accession>
<evidence type="ECO:0000256" key="3">
    <source>
        <dbReference type="ARBA" id="ARBA00022741"/>
    </source>
</evidence>
<keyword evidence="3" id="KW-0547">Nucleotide-binding</keyword>
<dbReference type="InterPro" id="IPR052156">
    <property type="entry name" value="BCAA_Transport_ATP-bd_LivF"/>
</dbReference>
<evidence type="ECO:0000256" key="2">
    <source>
        <dbReference type="ARBA" id="ARBA00022448"/>
    </source>
</evidence>
<dbReference type="SMART" id="SM00382">
    <property type="entry name" value="AAA"/>
    <property type="match status" value="1"/>
</dbReference>
<dbReference type="GO" id="GO:0005524">
    <property type="term" value="F:ATP binding"/>
    <property type="evidence" value="ECO:0007669"/>
    <property type="project" value="UniProtKB-KW"/>
</dbReference>
<organism evidence="7 8">
    <name type="scientific">Nonomuraea solani</name>
    <dbReference type="NCBI Taxonomy" id="1144553"/>
    <lineage>
        <taxon>Bacteria</taxon>
        <taxon>Bacillati</taxon>
        <taxon>Actinomycetota</taxon>
        <taxon>Actinomycetes</taxon>
        <taxon>Streptosporangiales</taxon>
        <taxon>Streptosporangiaceae</taxon>
        <taxon>Nonomuraea</taxon>
    </lineage>
</organism>
<evidence type="ECO:0000256" key="1">
    <source>
        <dbReference type="ARBA" id="ARBA00005417"/>
    </source>
</evidence>
<dbReference type="EMBL" id="FNVT01000019">
    <property type="protein sequence ID" value="SEH01201.1"/>
    <property type="molecule type" value="Genomic_DNA"/>
</dbReference>
<keyword evidence="2" id="KW-0813">Transport</keyword>
<dbReference type="GO" id="GO:0016887">
    <property type="term" value="F:ATP hydrolysis activity"/>
    <property type="evidence" value="ECO:0007669"/>
    <property type="project" value="InterPro"/>
</dbReference>
<dbReference type="InterPro" id="IPR027417">
    <property type="entry name" value="P-loop_NTPase"/>
</dbReference>
<dbReference type="PANTHER" id="PTHR43820">
    <property type="entry name" value="HIGH-AFFINITY BRANCHED-CHAIN AMINO ACID TRANSPORT ATP-BINDING PROTEIN LIVF"/>
    <property type="match status" value="1"/>
</dbReference>
<keyword evidence="5" id="KW-0029">Amino-acid transport</keyword>
<dbReference type="AlphaFoldDB" id="A0A1H6EVT4"/>
<protein>
    <submittedName>
        <fullName evidence="7">Branched-chain amino acid transport system ATP-binding protein</fullName>
    </submittedName>
</protein>
<gene>
    <name evidence="7" type="ORF">SAMN05444920_119131</name>
</gene>
<evidence type="ECO:0000259" key="6">
    <source>
        <dbReference type="PROSITE" id="PS50893"/>
    </source>
</evidence>
<proteinExistence type="inferred from homology"/>
<name>A0A1H6EVT4_9ACTN</name>
<evidence type="ECO:0000313" key="7">
    <source>
        <dbReference type="EMBL" id="SEH01201.1"/>
    </source>
</evidence>
<feature type="domain" description="ABC transporter" evidence="6">
    <location>
        <begin position="4"/>
        <end position="233"/>
    </location>
</feature>
<dbReference type="GO" id="GO:0015658">
    <property type="term" value="F:branched-chain amino acid transmembrane transporter activity"/>
    <property type="evidence" value="ECO:0007669"/>
    <property type="project" value="TreeGrafter"/>
</dbReference>
<reference evidence="7 8" key="1">
    <citation type="submission" date="2016-10" db="EMBL/GenBank/DDBJ databases">
        <authorList>
            <person name="de Groot N.N."/>
        </authorList>
    </citation>
    <scope>NUCLEOTIDE SEQUENCE [LARGE SCALE GENOMIC DNA]</scope>
    <source>
        <strain evidence="7 8">CGMCC 4.7037</strain>
    </source>
</reference>
<keyword evidence="4 7" id="KW-0067">ATP-binding</keyword>
<dbReference type="PANTHER" id="PTHR43820:SF4">
    <property type="entry name" value="HIGH-AFFINITY BRANCHED-CHAIN AMINO ACID TRANSPORT ATP-BINDING PROTEIN LIVF"/>
    <property type="match status" value="1"/>
</dbReference>
<evidence type="ECO:0000256" key="5">
    <source>
        <dbReference type="ARBA" id="ARBA00022970"/>
    </source>
</evidence>
<dbReference type="Gene3D" id="3.40.50.300">
    <property type="entry name" value="P-loop containing nucleotide triphosphate hydrolases"/>
    <property type="match status" value="1"/>
</dbReference>
<dbReference type="InterPro" id="IPR003593">
    <property type="entry name" value="AAA+_ATPase"/>
</dbReference>
<dbReference type="GO" id="GO:0015807">
    <property type="term" value="P:L-amino acid transport"/>
    <property type="evidence" value="ECO:0007669"/>
    <property type="project" value="TreeGrafter"/>
</dbReference>
<sequence length="234" mass="24971">MTLLSVRDLTVHHGQLRAVDGLSLDLGKGEVLAIIGANGAGKSTLLRALAGLNPPTSGSVHFGGRDITRLPAYKRVGAGIALVPEGRRLFRSLTVEENLLAGAYRRRPGAWTLPAVYELFPWMADRRTQNAAQLSGGEQQSVAIGRALLANPALLLIDELSLGLAPVIVRRIYEVLPGIVGTGTTALLVEQDVSQAMRVADRVHCLLEGRSVLQGRPADLTAEQVEHAYFGMGD</sequence>
<dbReference type="CDD" id="cd03224">
    <property type="entry name" value="ABC_TM1139_LivF_branched"/>
    <property type="match status" value="1"/>
</dbReference>
<dbReference type="SUPFAM" id="SSF52540">
    <property type="entry name" value="P-loop containing nucleoside triphosphate hydrolases"/>
    <property type="match status" value="1"/>
</dbReference>
<comment type="similarity">
    <text evidence="1">Belongs to the ABC transporter superfamily.</text>
</comment>
<dbReference type="PROSITE" id="PS50893">
    <property type="entry name" value="ABC_TRANSPORTER_2"/>
    <property type="match status" value="1"/>
</dbReference>
<dbReference type="InterPro" id="IPR003439">
    <property type="entry name" value="ABC_transporter-like_ATP-bd"/>
</dbReference>
<dbReference type="Proteomes" id="UP000236732">
    <property type="component" value="Unassembled WGS sequence"/>
</dbReference>
<keyword evidence="8" id="KW-1185">Reference proteome</keyword>